<protein>
    <submittedName>
        <fullName evidence="1">Uncharacterized protein</fullName>
    </submittedName>
</protein>
<evidence type="ECO:0000313" key="2">
    <source>
        <dbReference type="Proteomes" id="UP000694251"/>
    </source>
</evidence>
<gene>
    <name evidence="1" type="ORF">ISN44_As08g004290</name>
</gene>
<proteinExistence type="predicted"/>
<dbReference type="AlphaFoldDB" id="A0A8T2B992"/>
<evidence type="ECO:0000313" key="1">
    <source>
        <dbReference type="EMBL" id="KAG7580651.1"/>
    </source>
</evidence>
<keyword evidence="2" id="KW-1185">Reference proteome</keyword>
<accession>A0A8T2B992</accession>
<name>A0A8T2B992_ARASU</name>
<sequence length="66" mass="7746">MTNSSFLVVVVLSFDMELMDQISRMIPSFVVLDIGCGVFVGGIDDEDKREENKIIFTRWEFWRQVR</sequence>
<feature type="non-terminal residue" evidence="1">
    <location>
        <position position="66"/>
    </location>
</feature>
<organism evidence="1 2">
    <name type="scientific">Arabidopsis suecica</name>
    <name type="common">Swedish thale-cress</name>
    <name type="synonym">Cardaminopsis suecica</name>
    <dbReference type="NCBI Taxonomy" id="45249"/>
    <lineage>
        <taxon>Eukaryota</taxon>
        <taxon>Viridiplantae</taxon>
        <taxon>Streptophyta</taxon>
        <taxon>Embryophyta</taxon>
        <taxon>Tracheophyta</taxon>
        <taxon>Spermatophyta</taxon>
        <taxon>Magnoliopsida</taxon>
        <taxon>eudicotyledons</taxon>
        <taxon>Gunneridae</taxon>
        <taxon>Pentapetalae</taxon>
        <taxon>rosids</taxon>
        <taxon>malvids</taxon>
        <taxon>Brassicales</taxon>
        <taxon>Brassicaceae</taxon>
        <taxon>Camelineae</taxon>
        <taxon>Arabidopsis</taxon>
    </lineage>
</organism>
<comment type="caution">
    <text evidence="1">The sequence shown here is derived from an EMBL/GenBank/DDBJ whole genome shotgun (WGS) entry which is preliminary data.</text>
</comment>
<dbReference type="EMBL" id="JAEFBJ010000008">
    <property type="protein sequence ID" value="KAG7580651.1"/>
    <property type="molecule type" value="Genomic_DNA"/>
</dbReference>
<dbReference type="Proteomes" id="UP000694251">
    <property type="component" value="Chromosome 8"/>
</dbReference>
<reference evidence="1 2" key="1">
    <citation type="submission" date="2020-12" db="EMBL/GenBank/DDBJ databases">
        <title>Concerted genomic and epigenomic changes stabilize Arabidopsis allopolyploids.</title>
        <authorList>
            <person name="Chen Z."/>
        </authorList>
    </citation>
    <scope>NUCLEOTIDE SEQUENCE [LARGE SCALE GENOMIC DNA]</scope>
    <source>
        <strain evidence="1">As9502</strain>
        <tissue evidence="1">Leaf</tissue>
    </source>
</reference>